<name>A0A6A6I5Y8_9PLEO</name>
<proteinExistence type="inferred from homology"/>
<evidence type="ECO:0000313" key="2">
    <source>
        <dbReference type="EMBL" id="KAF2245771.1"/>
    </source>
</evidence>
<reference evidence="2" key="1">
    <citation type="journal article" date="2020" name="Stud. Mycol.">
        <title>101 Dothideomycetes genomes: a test case for predicting lifestyles and emergence of pathogens.</title>
        <authorList>
            <person name="Haridas S."/>
            <person name="Albert R."/>
            <person name="Binder M."/>
            <person name="Bloem J."/>
            <person name="Labutti K."/>
            <person name="Salamov A."/>
            <person name="Andreopoulos B."/>
            <person name="Baker S."/>
            <person name="Barry K."/>
            <person name="Bills G."/>
            <person name="Bluhm B."/>
            <person name="Cannon C."/>
            <person name="Castanera R."/>
            <person name="Culley D."/>
            <person name="Daum C."/>
            <person name="Ezra D."/>
            <person name="Gonzalez J."/>
            <person name="Henrissat B."/>
            <person name="Kuo A."/>
            <person name="Liang C."/>
            <person name="Lipzen A."/>
            <person name="Lutzoni F."/>
            <person name="Magnuson J."/>
            <person name="Mondo S."/>
            <person name="Nolan M."/>
            <person name="Ohm R."/>
            <person name="Pangilinan J."/>
            <person name="Park H.-J."/>
            <person name="Ramirez L."/>
            <person name="Alfaro M."/>
            <person name="Sun H."/>
            <person name="Tritt A."/>
            <person name="Yoshinaga Y."/>
            <person name="Zwiers L.-H."/>
            <person name="Turgeon B."/>
            <person name="Goodwin S."/>
            <person name="Spatafora J."/>
            <person name="Crous P."/>
            <person name="Grigoriev I."/>
        </authorList>
    </citation>
    <scope>NUCLEOTIDE SEQUENCE</scope>
    <source>
        <strain evidence="2">CBS 122368</strain>
    </source>
</reference>
<dbReference type="CDD" id="cd05233">
    <property type="entry name" value="SDR_c"/>
    <property type="match status" value="1"/>
</dbReference>
<evidence type="ECO:0000256" key="1">
    <source>
        <dbReference type="RuleBase" id="RU000363"/>
    </source>
</evidence>
<accession>A0A6A6I5Y8</accession>
<dbReference type="AlphaFoldDB" id="A0A6A6I5Y8"/>
<sequence length="288" mass="30816">MATFDNKVVIITGCSSGIGLATTLLFLDRHAKVFGIDVSPFKHEITEAQQSAFGFHQTDLTAPKASEEAVAACIAKYGPKIDVLVNCAGITDAWSSADTLKDSEWERVMMINLTVPVRLMTAVLPSMKEHKAGAIVNVCSKAGSAGAAAGIAYTTSKHGLVCFGEFIVTLVAFPGRPLCRDSYINQVGATKNAAWRFHTENIRCNAVLPGGVHTNIHKSMNMECFDQAGYAAFSRPIFMLHVAKDEEGQPKPVIEPNDVARGIAFLASDEAKMISGALLPVDAAWSTI</sequence>
<dbReference type="InterPro" id="IPR036291">
    <property type="entry name" value="NAD(P)-bd_dom_sf"/>
</dbReference>
<comment type="similarity">
    <text evidence="1">Belongs to the short-chain dehydrogenases/reductases (SDR) family.</text>
</comment>
<dbReference type="EMBL" id="ML987200">
    <property type="protein sequence ID" value="KAF2245771.1"/>
    <property type="molecule type" value="Genomic_DNA"/>
</dbReference>
<dbReference type="Pfam" id="PF13561">
    <property type="entry name" value="adh_short_C2"/>
    <property type="match status" value="1"/>
</dbReference>
<dbReference type="RefSeq" id="XP_033680775.1">
    <property type="nucleotide sequence ID" value="XM_033827070.1"/>
</dbReference>
<dbReference type="PANTHER" id="PTHR43975">
    <property type="entry name" value="ZGC:101858"/>
    <property type="match status" value="1"/>
</dbReference>
<dbReference type="PANTHER" id="PTHR43975:SF2">
    <property type="entry name" value="EG:BACR7A4.14 PROTEIN-RELATED"/>
    <property type="match status" value="1"/>
</dbReference>
<dbReference type="PRINTS" id="PR00080">
    <property type="entry name" value="SDRFAMILY"/>
</dbReference>
<dbReference type="SUPFAM" id="SSF51735">
    <property type="entry name" value="NAD(P)-binding Rossmann-fold domains"/>
    <property type="match status" value="1"/>
</dbReference>
<dbReference type="PRINTS" id="PR00081">
    <property type="entry name" value="GDHRDH"/>
</dbReference>
<gene>
    <name evidence="2" type="ORF">BU26DRAFT_508371</name>
</gene>
<evidence type="ECO:0000313" key="3">
    <source>
        <dbReference type="Proteomes" id="UP000800094"/>
    </source>
</evidence>
<dbReference type="Proteomes" id="UP000800094">
    <property type="component" value="Unassembled WGS sequence"/>
</dbReference>
<dbReference type="InterPro" id="IPR002347">
    <property type="entry name" value="SDR_fam"/>
</dbReference>
<dbReference type="OrthoDB" id="417891at2759"/>
<keyword evidence="3" id="KW-1185">Reference proteome</keyword>
<organism evidence="2 3">
    <name type="scientific">Trematosphaeria pertusa</name>
    <dbReference type="NCBI Taxonomy" id="390896"/>
    <lineage>
        <taxon>Eukaryota</taxon>
        <taxon>Fungi</taxon>
        <taxon>Dikarya</taxon>
        <taxon>Ascomycota</taxon>
        <taxon>Pezizomycotina</taxon>
        <taxon>Dothideomycetes</taxon>
        <taxon>Pleosporomycetidae</taxon>
        <taxon>Pleosporales</taxon>
        <taxon>Massarineae</taxon>
        <taxon>Trematosphaeriaceae</taxon>
        <taxon>Trematosphaeria</taxon>
    </lineage>
</organism>
<dbReference type="Gene3D" id="3.40.50.720">
    <property type="entry name" value="NAD(P)-binding Rossmann-like Domain"/>
    <property type="match status" value="1"/>
</dbReference>
<dbReference type="Pfam" id="PF00106">
    <property type="entry name" value="adh_short"/>
    <property type="match status" value="1"/>
</dbReference>
<protein>
    <submittedName>
        <fullName evidence="2">NAD(P)-binding protein</fullName>
    </submittedName>
</protein>
<dbReference type="GeneID" id="54580400"/>